<dbReference type="GO" id="GO:0030127">
    <property type="term" value="C:COPII vesicle coat"/>
    <property type="evidence" value="ECO:0007669"/>
    <property type="project" value="InterPro"/>
</dbReference>
<dbReference type="RefSeq" id="WP_007096582.1">
    <property type="nucleotide sequence ID" value="NZ_CP142125.1"/>
</dbReference>
<dbReference type="GO" id="GO:0006888">
    <property type="term" value="P:endoplasmic reticulum to Golgi vesicle-mediated transport"/>
    <property type="evidence" value="ECO:0007669"/>
    <property type="project" value="InterPro"/>
</dbReference>
<dbReference type="GO" id="GO:0006886">
    <property type="term" value="P:intracellular protein transport"/>
    <property type="evidence" value="ECO:0007669"/>
    <property type="project" value="InterPro"/>
</dbReference>
<evidence type="ECO:0000313" key="1">
    <source>
        <dbReference type="EMBL" id="EDP97534.1"/>
    </source>
</evidence>
<dbReference type="EMBL" id="ABIB01000002">
    <property type="protein sequence ID" value="EDP97534.1"/>
    <property type="molecule type" value="Genomic_DNA"/>
</dbReference>
<protein>
    <submittedName>
        <fullName evidence="1">Uncharacterized protein</fullName>
    </submittedName>
</protein>
<organism evidence="1 2">
    <name type="scientific">Kordia algicida OT-1</name>
    <dbReference type="NCBI Taxonomy" id="391587"/>
    <lineage>
        <taxon>Bacteria</taxon>
        <taxon>Pseudomonadati</taxon>
        <taxon>Bacteroidota</taxon>
        <taxon>Flavobacteriia</taxon>
        <taxon>Flavobacteriales</taxon>
        <taxon>Flavobacteriaceae</taxon>
        <taxon>Kordia</taxon>
    </lineage>
</organism>
<sequence>MSTQSITCPNCGKGTINFTVEDLLQGKSFKCNICDVSIALGSHKDKVGETLKKFERLK</sequence>
<dbReference type="InterPro" id="IPR036174">
    <property type="entry name" value="Znf_Sec23_Sec24_sf"/>
</dbReference>
<dbReference type="HOGENOM" id="CLU_2973545_0_0_10"/>
<proteinExistence type="predicted"/>
<dbReference type="SUPFAM" id="SSF82919">
    <property type="entry name" value="Zn-finger domain of Sec23/24"/>
    <property type="match status" value="1"/>
</dbReference>
<reference evidence="1 2" key="1">
    <citation type="journal article" date="2011" name="J. Bacteriol.">
        <title>Genome sequence of the algicidal bacterium Kordia algicida OT-1.</title>
        <authorList>
            <person name="Lee H.S."/>
            <person name="Kang S.G."/>
            <person name="Kwon K.K."/>
            <person name="Lee J.H."/>
            <person name="Kim S.J."/>
        </authorList>
    </citation>
    <scope>NUCLEOTIDE SEQUENCE [LARGE SCALE GENOMIC DNA]</scope>
    <source>
        <strain evidence="1 2">OT-1</strain>
    </source>
</reference>
<comment type="caution">
    <text evidence="1">The sequence shown here is derived from an EMBL/GenBank/DDBJ whole genome shotgun (WGS) entry which is preliminary data.</text>
</comment>
<gene>
    <name evidence="1" type="ORF">KAOT1_20267</name>
</gene>
<accession>A9DPV9</accession>
<keyword evidence="2" id="KW-1185">Reference proteome</keyword>
<evidence type="ECO:0000313" key="2">
    <source>
        <dbReference type="Proteomes" id="UP000002945"/>
    </source>
</evidence>
<dbReference type="OrthoDB" id="771388at2"/>
<dbReference type="AlphaFoldDB" id="A9DPV9"/>
<dbReference type="Proteomes" id="UP000002945">
    <property type="component" value="Unassembled WGS sequence"/>
</dbReference>
<name>A9DPV9_9FLAO</name>
<dbReference type="GO" id="GO:0008270">
    <property type="term" value="F:zinc ion binding"/>
    <property type="evidence" value="ECO:0007669"/>
    <property type="project" value="InterPro"/>
</dbReference>
<dbReference type="STRING" id="391587.KAOT1_20267"/>